<feature type="region of interest" description="Disordered" evidence="2">
    <location>
        <begin position="1241"/>
        <end position="1273"/>
    </location>
</feature>
<gene>
    <name evidence="3" type="ORF">PCOR1329_LOCUS76892</name>
</gene>
<feature type="region of interest" description="Disordered" evidence="2">
    <location>
        <begin position="587"/>
        <end position="613"/>
    </location>
</feature>
<keyword evidence="4" id="KW-1185">Reference proteome</keyword>
<protein>
    <recommendedName>
        <fullName evidence="5">C2H2-type domain-containing protein</fullName>
    </recommendedName>
</protein>
<organism evidence="3 4">
    <name type="scientific">Prorocentrum cordatum</name>
    <dbReference type="NCBI Taxonomy" id="2364126"/>
    <lineage>
        <taxon>Eukaryota</taxon>
        <taxon>Sar</taxon>
        <taxon>Alveolata</taxon>
        <taxon>Dinophyceae</taxon>
        <taxon>Prorocentrales</taxon>
        <taxon>Prorocentraceae</taxon>
        <taxon>Prorocentrum</taxon>
    </lineage>
</organism>
<evidence type="ECO:0008006" key="5">
    <source>
        <dbReference type="Google" id="ProtNLM"/>
    </source>
</evidence>
<feature type="coiled-coil region" evidence="1">
    <location>
        <begin position="905"/>
        <end position="940"/>
    </location>
</feature>
<dbReference type="SUPFAM" id="SSF56219">
    <property type="entry name" value="DNase I-like"/>
    <property type="match status" value="1"/>
</dbReference>
<dbReference type="EMBL" id="CAUYUJ010020593">
    <property type="protein sequence ID" value="CAK0899374.1"/>
    <property type="molecule type" value="Genomic_DNA"/>
</dbReference>
<dbReference type="InterPro" id="IPR036691">
    <property type="entry name" value="Endo/exonu/phosph_ase_sf"/>
</dbReference>
<accession>A0ABN9XHZ7</accession>
<comment type="caution">
    <text evidence="3">The sequence shown here is derived from an EMBL/GenBank/DDBJ whole genome shotgun (WGS) entry which is preliminary data.</text>
</comment>
<name>A0ABN9XHZ7_9DINO</name>
<feature type="region of interest" description="Disordered" evidence="2">
    <location>
        <begin position="751"/>
        <end position="773"/>
    </location>
</feature>
<evidence type="ECO:0000256" key="2">
    <source>
        <dbReference type="SAM" id="MobiDB-lite"/>
    </source>
</evidence>
<dbReference type="Gene3D" id="3.60.10.10">
    <property type="entry name" value="Endonuclease/exonuclease/phosphatase"/>
    <property type="match status" value="1"/>
</dbReference>
<feature type="region of interest" description="Disordered" evidence="2">
    <location>
        <begin position="1217"/>
        <end position="1236"/>
    </location>
</feature>
<reference evidence="3" key="1">
    <citation type="submission" date="2023-10" db="EMBL/GenBank/DDBJ databases">
        <authorList>
            <person name="Chen Y."/>
            <person name="Shah S."/>
            <person name="Dougan E. K."/>
            <person name="Thang M."/>
            <person name="Chan C."/>
        </authorList>
    </citation>
    <scope>NUCLEOTIDE SEQUENCE [LARGE SCALE GENOMIC DNA]</scope>
</reference>
<feature type="compositionally biased region" description="Polar residues" evidence="2">
    <location>
        <begin position="983"/>
        <end position="999"/>
    </location>
</feature>
<evidence type="ECO:0000256" key="1">
    <source>
        <dbReference type="SAM" id="Coils"/>
    </source>
</evidence>
<feature type="coiled-coil region" evidence="1">
    <location>
        <begin position="339"/>
        <end position="403"/>
    </location>
</feature>
<feature type="region of interest" description="Disordered" evidence="2">
    <location>
        <begin position="981"/>
        <end position="1005"/>
    </location>
</feature>
<evidence type="ECO:0000313" key="3">
    <source>
        <dbReference type="EMBL" id="CAK0899374.1"/>
    </source>
</evidence>
<evidence type="ECO:0000313" key="4">
    <source>
        <dbReference type="Proteomes" id="UP001189429"/>
    </source>
</evidence>
<keyword evidence="1" id="KW-0175">Coiled coil</keyword>
<dbReference type="Proteomes" id="UP001189429">
    <property type="component" value="Unassembled WGS sequence"/>
</dbReference>
<sequence length="1307" mass="143728">MAVAENSSERSMKIVYHNVQWADYTRLEEISMQTANIDVYVAIGTGRAARDDDYTKCQLPNHQCIQFGWRKAAGVNNSCGPAVLLNKRLSGRIQRVVSPPTKGGITGRIGMITVSVGTIDVALFPTYIPPRGMAVNTHKGITRNILKWIQGELDKLGHNCLPIILGDYNCAFGIRRDTTGRKYIEATGSTGIEEPALENTTSTQVREFLDDNHLAIADTFTRTGPTYYRGAHTSKIYHVAIPATALCRVRQINPLLGLAKRLPLHVSTHLTDHVPIYMNMDAHIAKTHISKLTPPAKRDLMMIALTRGSVQKWWDMLSNNIREAMQEIFPKQEQDIIGYDEMRQQRIQLLEKRSQLRADAHHTGSTSYIGDGYTEFDQIEEQLKALSRKLQVLRRRQKTEKTEKLVDQIKEALCMRIDWRYHVGEHGQKYNPEHFSRRYDDLLALIRPVWRQPLHHKLFRTLFLCFVCSAAIAGLAAFVLPAEFTDKLDSVQVRMLRYVMHGKAKNECEGRVSDGGEADDDSSITDEYACTHEMGEEGEGRSCGMTFTTVKALTAHITHAHHMRNLHSMIISTNVCPCQTAEAAAATLAPRQKQPRGGPKKATGKESGSGDHNDEEIVLMQKLTLNNAQMIRQLSGSLWDFFRIPGEHSAVAAAVAAGTTYAEKAKEKNNKGTNKTILTEFRMLIDVLGMQGFGDIVSYFKVKKAYSEDQINAIREGNQEPHVKISRATQIGDLRAPPFRAGRAPAVRPLCPETATMPRDGAPRGGAEGPDAPERAGLLVPAARRSPGVWRQRRLAPVALAALIVTAVAVVACRLARAHHRTRSSFVSSAAGEATSLVEESGEPAPLLSERPEIIARERLEKMSTGELIRLAKKLEGEVAEIDDDMDLSVEEDPCQVRRDEARRLKAARLRRLQVESESEEEEKEVEELLEKEIEDIEDEEDPCSLPEEAALKVEEVFDEELEAAKSESQGALDEEVAKLKALQSSEDSQSPPVSQTGNPVARPTETAVSIKDANLTHQHMDPPVSANCSASYEDCRSTKCCSDPGLQCYEKNRWWAMCRARCIPGAPDPADVDPERWTCKEFGERSAGKPVGPEECHDAHDNCAGSKCCADPGFACFAKNGTFARCMPQCTPGPQYFDLDGKDPWSCRQIGSAALSTVGNWTGANCSGDAEDCRESGCCATSGFQCYEVDGRSAQCRPNCSQKGGSPCTELGYRTPPPPAEVPTGPLGGRIGRWPWSRTRAPRTERTAAAPRAASAGGGSATRGTANTRPVRTSVVRTAPGLARSSAPEAGVLRSQAILRCSASCS</sequence>
<proteinExistence type="predicted"/>